<dbReference type="InterPro" id="IPR019046">
    <property type="entry name" value="Restrct_endonuc_II_NgoPII"/>
</dbReference>
<dbReference type="Proteomes" id="UP000729733">
    <property type="component" value="Unassembled WGS sequence"/>
</dbReference>
<dbReference type="RefSeq" id="WP_229639111.1">
    <property type="nucleotide sequence ID" value="NZ_JADWDC010000006.1"/>
</dbReference>
<dbReference type="Pfam" id="PF09521">
    <property type="entry name" value="RE_NgoPII"/>
    <property type="match status" value="1"/>
</dbReference>
<keyword evidence="1" id="KW-0378">Hydrolase</keyword>
<evidence type="ECO:0000313" key="1">
    <source>
        <dbReference type="EMBL" id="MCC0176076.1"/>
    </source>
</evidence>
<comment type="caution">
    <text evidence="1">The sequence shown here is derived from an EMBL/GenBank/DDBJ whole genome shotgun (WGS) entry which is preliminary data.</text>
</comment>
<protein>
    <submittedName>
        <fullName evidence="1">NgoPII family restriction endonuclease</fullName>
    </submittedName>
</protein>
<keyword evidence="2" id="KW-1185">Reference proteome</keyword>
<proteinExistence type="predicted"/>
<reference evidence="1" key="1">
    <citation type="journal article" date="2021" name="Antonie Van Leeuwenhoek">
        <title>Draft genome and description of Waterburya agarophytonicola gen. nov. sp. nov. (Pleurocapsales, Cyanobacteria): a seaweed symbiont.</title>
        <authorList>
            <person name="Bonthond G."/>
            <person name="Shalygin S."/>
            <person name="Bayer T."/>
            <person name="Weinberger F."/>
        </authorList>
    </citation>
    <scope>NUCLEOTIDE SEQUENCE</scope>
    <source>
        <strain evidence="1">KI4</strain>
    </source>
</reference>
<evidence type="ECO:0000313" key="2">
    <source>
        <dbReference type="Proteomes" id="UP000729733"/>
    </source>
</evidence>
<dbReference type="GO" id="GO:0009307">
    <property type="term" value="P:DNA restriction-modification system"/>
    <property type="evidence" value="ECO:0007669"/>
    <property type="project" value="InterPro"/>
</dbReference>
<dbReference type="GO" id="GO:0009036">
    <property type="term" value="F:type II site-specific deoxyribonuclease activity"/>
    <property type="evidence" value="ECO:0007669"/>
    <property type="project" value="InterPro"/>
</dbReference>
<keyword evidence="1" id="KW-0540">Nuclease</keyword>
<sequence>MTDILKAISNIITNPVPDILNHYQAISNNRINAVGDALEEYIKDAFADTINEDDLRIRADKHSQTFSWLGNQNNPPDMILKNGDAIEVKKITSLKSQIALNSSYPKNKLLSSDPMLVSDCRNCEDWKEKDIIYIIGVFKKHKLNLLWMIYGNCYAANSDYYTRIKNKIKDGIKEIQEVEFSETKELGRVNKVDPLGITYLRIRGMWGIDNPMNVYDYLNLDLDRKKNDSCFQLTSIIPEDKYLSLISQNSNTLQSIKSGNLQVSKSSIKSPNNPAQMTDVRIISHVK</sequence>
<name>A0A964BNU7_9CYAN</name>
<gene>
    <name evidence="1" type="ORF">I4641_03665</name>
</gene>
<dbReference type="GO" id="GO:0003677">
    <property type="term" value="F:DNA binding"/>
    <property type="evidence" value="ECO:0007669"/>
    <property type="project" value="InterPro"/>
</dbReference>
<organism evidence="1 2">
    <name type="scientific">Waterburya agarophytonicola KI4</name>
    <dbReference type="NCBI Taxonomy" id="2874699"/>
    <lineage>
        <taxon>Bacteria</taxon>
        <taxon>Bacillati</taxon>
        <taxon>Cyanobacteriota</taxon>
        <taxon>Cyanophyceae</taxon>
        <taxon>Pleurocapsales</taxon>
        <taxon>Hyellaceae</taxon>
        <taxon>Waterburya</taxon>
        <taxon>Waterburya agarophytonicola</taxon>
    </lineage>
</organism>
<accession>A0A964BNU7</accession>
<keyword evidence="1" id="KW-0255">Endonuclease</keyword>
<dbReference type="AlphaFoldDB" id="A0A964BNU7"/>
<dbReference type="EMBL" id="JADWDC010000006">
    <property type="protein sequence ID" value="MCC0176076.1"/>
    <property type="molecule type" value="Genomic_DNA"/>
</dbReference>